<feature type="non-terminal residue" evidence="7">
    <location>
        <position position="1"/>
    </location>
</feature>
<dbReference type="Pfam" id="PF02133">
    <property type="entry name" value="Transp_cyt_pur"/>
    <property type="match status" value="1"/>
</dbReference>
<keyword evidence="8" id="KW-1185">Reference proteome</keyword>
<evidence type="ECO:0000256" key="4">
    <source>
        <dbReference type="ARBA" id="ARBA00022989"/>
    </source>
</evidence>
<keyword evidence="5 6" id="KW-0472">Membrane</keyword>
<evidence type="ECO:0000256" key="2">
    <source>
        <dbReference type="ARBA" id="ARBA00008974"/>
    </source>
</evidence>
<keyword evidence="3 6" id="KW-0812">Transmembrane</keyword>
<reference evidence="7" key="1">
    <citation type="submission" date="2022-08" db="EMBL/GenBank/DDBJ databases">
        <authorList>
            <consortium name="DOE Joint Genome Institute"/>
            <person name="Min B."/>
            <person name="Riley R."/>
            <person name="Sierra-Patev S."/>
            <person name="Naranjo-Ortiz M."/>
            <person name="Looney B."/>
            <person name="Konkel Z."/>
            <person name="Slot J.C."/>
            <person name="Sakamoto Y."/>
            <person name="Steenwyk J.L."/>
            <person name="Rokas A."/>
            <person name="Carro J."/>
            <person name="Camarero S."/>
            <person name="Ferreira P."/>
            <person name="Molpeceres G."/>
            <person name="Ruiz-Duenas F.J."/>
            <person name="Serrano A."/>
            <person name="Henrissat B."/>
            <person name="Drula E."/>
            <person name="Hughes K.W."/>
            <person name="Mata J.L."/>
            <person name="Ishikawa N.K."/>
            <person name="Vargas-Isla R."/>
            <person name="Ushijima S."/>
            <person name="Smith C.A."/>
            <person name="Ahrendt S."/>
            <person name="Andreopoulos W."/>
            <person name="He G."/>
            <person name="Labutti K."/>
            <person name="Lipzen A."/>
            <person name="Ng V."/>
            <person name="Sandor L."/>
            <person name="Barry K."/>
            <person name="Martinez A.T."/>
            <person name="Xiao Y."/>
            <person name="Gibbons J.G."/>
            <person name="Terashima K."/>
            <person name="Hibbett D.S."/>
            <person name="Grigoriev I.V."/>
        </authorList>
    </citation>
    <scope>NUCLEOTIDE SEQUENCE</scope>
    <source>
        <strain evidence="7">TFB10827</strain>
    </source>
</reference>
<comment type="similarity">
    <text evidence="2">Belongs to the purine-cytosine permease (2.A.39) family.</text>
</comment>
<dbReference type="PANTHER" id="PTHR30618:SF2">
    <property type="entry name" value="ALLANTOIN PERMEASE-RELATED"/>
    <property type="match status" value="1"/>
</dbReference>
<evidence type="ECO:0000313" key="8">
    <source>
        <dbReference type="Proteomes" id="UP001163828"/>
    </source>
</evidence>
<name>A0ABQ8QD46_9AGAR</name>
<protein>
    <submittedName>
        <fullName evidence="7">Permease for cytosine/purines, uracil, thiamine, allantoin-domain-containing protein</fullName>
    </submittedName>
</protein>
<dbReference type="Gene3D" id="1.10.4160.10">
    <property type="entry name" value="Hydantoin permease"/>
    <property type="match status" value="1"/>
</dbReference>
<organism evidence="7 8">
    <name type="scientific">Lentinula boryana</name>
    <dbReference type="NCBI Taxonomy" id="40481"/>
    <lineage>
        <taxon>Eukaryota</taxon>
        <taxon>Fungi</taxon>
        <taxon>Dikarya</taxon>
        <taxon>Basidiomycota</taxon>
        <taxon>Agaricomycotina</taxon>
        <taxon>Agaricomycetes</taxon>
        <taxon>Agaricomycetidae</taxon>
        <taxon>Agaricales</taxon>
        <taxon>Marasmiineae</taxon>
        <taxon>Omphalotaceae</taxon>
        <taxon>Lentinula</taxon>
    </lineage>
</organism>
<keyword evidence="4 6" id="KW-1133">Transmembrane helix</keyword>
<evidence type="ECO:0000256" key="5">
    <source>
        <dbReference type="ARBA" id="ARBA00023136"/>
    </source>
</evidence>
<gene>
    <name evidence="7" type="ORF">F5050DRAFT_1571454</name>
</gene>
<evidence type="ECO:0000256" key="1">
    <source>
        <dbReference type="ARBA" id="ARBA00004141"/>
    </source>
</evidence>
<accession>A0ABQ8QD46</accession>
<dbReference type="Proteomes" id="UP001163828">
    <property type="component" value="Unassembled WGS sequence"/>
</dbReference>
<sequence length="97" mass="10912">NISAGSDLTSLVPRFINIRRGGYIAAIVGYCILPWKLLASSNGFVSYLSAYSVFLSSIAGVMVRLKVHFARSYYLLFLIHRFTRLQSLRSQSSPFLF</sequence>
<dbReference type="EMBL" id="MU790613">
    <property type="protein sequence ID" value="KAJ3996452.1"/>
    <property type="molecule type" value="Genomic_DNA"/>
</dbReference>
<feature type="transmembrane region" description="Helical" evidence="6">
    <location>
        <begin position="21"/>
        <end position="38"/>
    </location>
</feature>
<evidence type="ECO:0000256" key="6">
    <source>
        <dbReference type="SAM" id="Phobius"/>
    </source>
</evidence>
<evidence type="ECO:0000313" key="7">
    <source>
        <dbReference type="EMBL" id="KAJ3996452.1"/>
    </source>
</evidence>
<feature type="transmembrane region" description="Helical" evidence="6">
    <location>
        <begin position="44"/>
        <end position="63"/>
    </location>
</feature>
<dbReference type="InterPro" id="IPR001248">
    <property type="entry name" value="Pur-cyt_permease"/>
</dbReference>
<dbReference type="PANTHER" id="PTHR30618">
    <property type="entry name" value="NCS1 FAMILY PURINE/PYRIMIDINE TRANSPORTER"/>
    <property type="match status" value="1"/>
</dbReference>
<evidence type="ECO:0000256" key="3">
    <source>
        <dbReference type="ARBA" id="ARBA00022692"/>
    </source>
</evidence>
<comment type="subcellular location">
    <subcellularLocation>
        <location evidence="1">Membrane</location>
        <topology evidence="1">Multi-pass membrane protein</topology>
    </subcellularLocation>
</comment>
<comment type="caution">
    <text evidence="7">The sequence shown here is derived from an EMBL/GenBank/DDBJ whole genome shotgun (WGS) entry which is preliminary data.</text>
</comment>
<proteinExistence type="inferred from homology"/>
<dbReference type="InterPro" id="IPR045225">
    <property type="entry name" value="Uracil/uridine/allantoin_perm"/>
</dbReference>